<dbReference type="InterPro" id="IPR036179">
    <property type="entry name" value="Ig-like_dom_sf"/>
</dbReference>
<dbReference type="SMART" id="SM00409">
    <property type="entry name" value="IG"/>
    <property type="match status" value="1"/>
</dbReference>
<dbReference type="InterPro" id="IPR003599">
    <property type="entry name" value="Ig_sub"/>
</dbReference>
<accession>A0A9X0CMN9</accession>
<keyword evidence="2" id="KW-1015">Disulfide bond</keyword>
<keyword evidence="1" id="KW-0732">Signal</keyword>
<name>A0A9X0CMN9_9CNID</name>
<evidence type="ECO:0000313" key="5">
    <source>
        <dbReference type="Proteomes" id="UP001163046"/>
    </source>
</evidence>
<dbReference type="EMBL" id="MU827302">
    <property type="protein sequence ID" value="KAJ7365775.1"/>
    <property type="molecule type" value="Genomic_DNA"/>
</dbReference>
<dbReference type="Pfam" id="PF07679">
    <property type="entry name" value="I-set"/>
    <property type="match status" value="1"/>
</dbReference>
<dbReference type="AlphaFoldDB" id="A0A9X0CMN9"/>
<dbReference type="PANTHER" id="PTHR45080">
    <property type="entry name" value="CONTACTIN 5"/>
    <property type="match status" value="1"/>
</dbReference>
<dbReference type="GO" id="GO:0005886">
    <property type="term" value="C:plasma membrane"/>
    <property type="evidence" value="ECO:0007669"/>
    <property type="project" value="TreeGrafter"/>
</dbReference>
<feature type="domain" description="Ig-like" evidence="3">
    <location>
        <begin position="52"/>
        <end position="138"/>
    </location>
</feature>
<dbReference type="PROSITE" id="PS50835">
    <property type="entry name" value="IG_LIKE"/>
    <property type="match status" value="1"/>
</dbReference>
<protein>
    <recommendedName>
        <fullName evidence="3">Ig-like domain-containing protein</fullName>
    </recommendedName>
</protein>
<dbReference type="SUPFAM" id="SSF48726">
    <property type="entry name" value="Immunoglobulin"/>
    <property type="match status" value="1"/>
</dbReference>
<sequence length="143" mass="14979">MTQDDVGEYACVATNIAGETVEVTYTTVIEPTFPIIDSSNTSVQVFDPTRKPITVKIGSHVTALTGTPITLTCDVTGFPEPKVGWVKGFTTITGTDAERLIVSDKRLSLLSSAVSDSGLYMCTATSPGGQAAAVSNITFVGKQ</sequence>
<reference evidence="4" key="1">
    <citation type="submission" date="2023-01" db="EMBL/GenBank/DDBJ databases">
        <title>Genome assembly of the deep-sea coral Lophelia pertusa.</title>
        <authorList>
            <person name="Herrera S."/>
            <person name="Cordes E."/>
        </authorList>
    </citation>
    <scope>NUCLEOTIDE SEQUENCE</scope>
    <source>
        <strain evidence="4">USNM1676648</strain>
        <tissue evidence="4">Polyp</tissue>
    </source>
</reference>
<evidence type="ECO:0000256" key="2">
    <source>
        <dbReference type="ARBA" id="ARBA00023157"/>
    </source>
</evidence>
<dbReference type="GO" id="GO:0007156">
    <property type="term" value="P:homophilic cell adhesion via plasma membrane adhesion molecules"/>
    <property type="evidence" value="ECO:0007669"/>
    <property type="project" value="TreeGrafter"/>
</dbReference>
<keyword evidence="5" id="KW-1185">Reference proteome</keyword>
<gene>
    <name evidence="4" type="ORF">OS493_002493</name>
</gene>
<dbReference type="PANTHER" id="PTHR45080:SF8">
    <property type="entry name" value="IG-LIKE DOMAIN-CONTAINING PROTEIN"/>
    <property type="match status" value="1"/>
</dbReference>
<dbReference type="InterPro" id="IPR013098">
    <property type="entry name" value="Ig_I-set"/>
</dbReference>
<dbReference type="Proteomes" id="UP001163046">
    <property type="component" value="Unassembled WGS sequence"/>
</dbReference>
<proteinExistence type="predicted"/>
<evidence type="ECO:0000259" key="3">
    <source>
        <dbReference type="PROSITE" id="PS50835"/>
    </source>
</evidence>
<dbReference type="InterPro" id="IPR003598">
    <property type="entry name" value="Ig_sub2"/>
</dbReference>
<dbReference type="InterPro" id="IPR013783">
    <property type="entry name" value="Ig-like_fold"/>
</dbReference>
<dbReference type="InterPro" id="IPR007110">
    <property type="entry name" value="Ig-like_dom"/>
</dbReference>
<dbReference type="Gene3D" id="2.60.40.10">
    <property type="entry name" value="Immunoglobulins"/>
    <property type="match status" value="1"/>
</dbReference>
<evidence type="ECO:0000256" key="1">
    <source>
        <dbReference type="ARBA" id="ARBA00022729"/>
    </source>
</evidence>
<organism evidence="4 5">
    <name type="scientific">Desmophyllum pertusum</name>
    <dbReference type="NCBI Taxonomy" id="174260"/>
    <lineage>
        <taxon>Eukaryota</taxon>
        <taxon>Metazoa</taxon>
        <taxon>Cnidaria</taxon>
        <taxon>Anthozoa</taxon>
        <taxon>Hexacorallia</taxon>
        <taxon>Scleractinia</taxon>
        <taxon>Caryophylliina</taxon>
        <taxon>Caryophylliidae</taxon>
        <taxon>Desmophyllum</taxon>
    </lineage>
</organism>
<dbReference type="InterPro" id="IPR050958">
    <property type="entry name" value="Cell_Adh-Cytoskel_Orgn"/>
</dbReference>
<comment type="caution">
    <text evidence="4">The sequence shown here is derived from an EMBL/GenBank/DDBJ whole genome shotgun (WGS) entry which is preliminary data.</text>
</comment>
<evidence type="ECO:0000313" key="4">
    <source>
        <dbReference type="EMBL" id="KAJ7365775.1"/>
    </source>
</evidence>
<dbReference type="SMART" id="SM00408">
    <property type="entry name" value="IGc2"/>
    <property type="match status" value="1"/>
</dbReference>
<dbReference type="OrthoDB" id="5985519at2759"/>